<keyword evidence="6" id="KW-0503">Monooxygenase</keyword>
<dbReference type="InterPro" id="IPR002938">
    <property type="entry name" value="FAD-bd"/>
</dbReference>
<evidence type="ECO:0000313" key="8">
    <source>
        <dbReference type="EMBL" id="KAF4697586.1"/>
    </source>
</evidence>
<evidence type="ECO:0000256" key="6">
    <source>
        <dbReference type="ARBA" id="ARBA00023033"/>
    </source>
</evidence>
<dbReference type="GO" id="GO:0005741">
    <property type="term" value="C:mitochondrial outer membrane"/>
    <property type="evidence" value="ECO:0007669"/>
    <property type="project" value="TreeGrafter"/>
</dbReference>
<protein>
    <recommendedName>
        <fullName evidence="7">FAD-binding domain-containing protein</fullName>
    </recommendedName>
</protein>
<dbReference type="PANTHER" id="PTHR46028">
    <property type="entry name" value="KYNURENINE 3-MONOOXYGENASE"/>
    <property type="match status" value="1"/>
</dbReference>
<dbReference type="PANTHER" id="PTHR46028:SF2">
    <property type="entry name" value="KYNURENINE 3-MONOOXYGENASE"/>
    <property type="match status" value="1"/>
</dbReference>
<feature type="domain" description="FAD-binding" evidence="7">
    <location>
        <begin position="943"/>
        <end position="1173"/>
    </location>
</feature>
<evidence type="ECO:0000256" key="5">
    <source>
        <dbReference type="ARBA" id="ARBA00023002"/>
    </source>
</evidence>
<dbReference type="EMBL" id="JABANP010000002">
    <property type="protein sequence ID" value="KAF4697586.1"/>
    <property type="molecule type" value="Genomic_DNA"/>
</dbReference>
<dbReference type="InterPro" id="IPR036188">
    <property type="entry name" value="FAD/NAD-bd_sf"/>
</dbReference>
<comment type="caution">
    <text evidence="8">The sequence shown here is derived from an EMBL/GenBank/DDBJ whole genome shotgun (WGS) entry which is preliminary data.</text>
</comment>
<keyword evidence="5" id="KW-0560">Oxidoreductase</keyword>
<evidence type="ECO:0000259" key="7">
    <source>
        <dbReference type="Pfam" id="PF01494"/>
    </source>
</evidence>
<feature type="domain" description="FAD-binding" evidence="7">
    <location>
        <begin position="528"/>
        <end position="762"/>
    </location>
</feature>
<keyword evidence="3" id="KW-0274">FAD</keyword>
<keyword evidence="4" id="KW-0521">NADP</keyword>
<keyword evidence="2" id="KW-0285">Flavoprotein</keyword>
<evidence type="ECO:0000256" key="3">
    <source>
        <dbReference type="ARBA" id="ARBA00022827"/>
    </source>
</evidence>
<accession>A0A7J6PPC5</accession>
<organism evidence="8 9">
    <name type="scientific">Perkinsus olseni</name>
    <name type="common">Perkinsus atlanticus</name>
    <dbReference type="NCBI Taxonomy" id="32597"/>
    <lineage>
        <taxon>Eukaryota</taxon>
        <taxon>Sar</taxon>
        <taxon>Alveolata</taxon>
        <taxon>Perkinsozoa</taxon>
        <taxon>Perkinsea</taxon>
        <taxon>Perkinsida</taxon>
        <taxon>Perkinsidae</taxon>
        <taxon>Perkinsus</taxon>
    </lineage>
</organism>
<dbReference type="PRINTS" id="PR00420">
    <property type="entry name" value="RNGMNOXGNASE"/>
</dbReference>
<name>A0A7J6PPC5_PEROL</name>
<dbReference type="GO" id="GO:0071949">
    <property type="term" value="F:FAD binding"/>
    <property type="evidence" value="ECO:0007669"/>
    <property type="project" value="InterPro"/>
</dbReference>
<dbReference type="Pfam" id="PF01494">
    <property type="entry name" value="FAD_binding_3"/>
    <property type="match status" value="3"/>
</dbReference>
<dbReference type="GO" id="GO:0070189">
    <property type="term" value="P:kynurenine metabolic process"/>
    <property type="evidence" value="ECO:0007669"/>
    <property type="project" value="TreeGrafter"/>
</dbReference>
<dbReference type="GO" id="GO:0004502">
    <property type="term" value="F:kynurenine 3-monooxygenase activity"/>
    <property type="evidence" value="ECO:0007669"/>
    <property type="project" value="TreeGrafter"/>
</dbReference>
<dbReference type="SUPFAM" id="SSF51905">
    <property type="entry name" value="FAD/NAD(P)-binding domain"/>
    <property type="match status" value="3"/>
</dbReference>
<proteinExistence type="predicted"/>
<evidence type="ECO:0000313" key="9">
    <source>
        <dbReference type="Proteomes" id="UP000541610"/>
    </source>
</evidence>
<sequence length="1263" mass="139610">MGCLFRRHGYDVDIYERYHDIRNQPHAAGRSINLVLTRRGLRFAEMLGVKEQLLSYTVPVYGRTMHDLNGTTTYTPYGREGECNFSVDRSKLNEFWIDEAEKAGASIHFDRALSLEHTSLEARFHPHDRRLCFIDSAGGKHSVDLSPEYSRWSLVTSIPNHPPDTAVIGCDGAGSRLRYALSNAGVLTFTEELIGHDYKELTFPALPTSDGQWGNFVMHNESLHIWPRGDFFLMGLANLDGSFTGTIYASNGQSDENKTAEVTFPSITKDEATARAFLSKYFPDAQLGPNAAAELISNPQSRLGSVRCNTHTAVVSGVPYLLVGDAAHAIVPFFGQGCNCGFEDCVVLDEHLQDKSRPLAVAFRAYSAQRLADTNAIADMALDNFVEMMSRVADPKFLVRKAVETAIMRELPQKYRSRYTLVMYSYNPYSKCLKAGQYAACLLEDLVAHCGISSVDEVDTKLDFKFVTDLLERKFAEMLGVKEQLLSYTVPVYGRTMHDLNGTTTYTPYGREGECNFCVDRSKLNEFWNDTVEKAGASIHFDRALSLEHTNLEDRRLCFIDSAGGEHSVDLSPDTAVIGCDGAGSRLRYALSNAGAVSFTEELIGHEYKEVPFVALSTSAEHPEGSAMHNGSIHIWPRGAFFLMALANLDGSFTGTIYARNGLNDEDRAADVTFPSITKDEAAARAFLSKYFPDAQLGPNAAAELISNPQSKLGSVRCNTHTAVVSGVPYLLVGDAAHAIVPFFGQGCNCGFEDCVVLDEHLQDKSRPLAAAFRGYSAQRLADTNAIADMALDNFVEMMSRVADPKFLVRKAVETAIMRELPQKYRSRYTLVMYSYNPYSKCLKAGQYAACLLEDLVAHCGISSVDEVDTKLDFKFVTDLLERKFAEMLGVKEELLSYTVPVYGRTMHDLNGTTTYTPYGREGECNFCVDRSKLNEFWNNTVEKAGASIHFDRALSLEHTNLEDRRLCFIDSAGGEHLVDLSPDTAVIGCDGAGSRLRYALSNVGVVSFSEELIGHEYKEVPFVALSTSAKRPEGSAMHNGSIHIWPRGDFFLMALANLDGSFTGTIYARNGLSNEDRTADVTFPSITKDEAAARAFLSKYFPDAQLGPNAAAELISNPQSRLGSVRCNTHTAVVSGVPYLLVGDAAHAIVPFFGQGCNCGFEDCVVLDEHLQDKSRPLAVAFRAYSAQRLADTNAIADMALDNFVEMMSRVADPKFLVRKAVETAIMRELPQKYRSRYTLVMYSHNPLQQMPQSRTVCRRPS</sequence>
<gene>
    <name evidence="8" type="ORF">FOZ60_004459</name>
</gene>
<reference evidence="8 9" key="1">
    <citation type="submission" date="2020-04" db="EMBL/GenBank/DDBJ databases">
        <title>Perkinsus olseni comparative genomics.</title>
        <authorList>
            <person name="Bogema D.R."/>
        </authorList>
    </citation>
    <scope>NUCLEOTIDE SEQUENCE [LARGE SCALE GENOMIC DNA]</scope>
    <source>
        <strain evidence="8">00978-12</strain>
    </source>
</reference>
<dbReference type="OrthoDB" id="444383at2759"/>
<feature type="domain" description="FAD-binding" evidence="7">
    <location>
        <begin position="167"/>
        <end position="353"/>
    </location>
</feature>
<dbReference type="AlphaFoldDB" id="A0A7J6PPC5"/>
<dbReference type="Gene3D" id="3.50.50.60">
    <property type="entry name" value="FAD/NAD(P)-binding domain"/>
    <property type="match status" value="3"/>
</dbReference>
<comment type="cofactor">
    <cofactor evidence="1">
        <name>FAD</name>
        <dbReference type="ChEBI" id="CHEBI:57692"/>
    </cofactor>
</comment>
<evidence type="ECO:0000256" key="4">
    <source>
        <dbReference type="ARBA" id="ARBA00022857"/>
    </source>
</evidence>
<evidence type="ECO:0000256" key="2">
    <source>
        <dbReference type="ARBA" id="ARBA00022630"/>
    </source>
</evidence>
<dbReference type="Proteomes" id="UP000541610">
    <property type="component" value="Unassembled WGS sequence"/>
</dbReference>
<evidence type="ECO:0000256" key="1">
    <source>
        <dbReference type="ARBA" id="ARBA00001974"/>
    </source>
</evidence>